<evidence type="ECO:0000256" key="1">
    <source>
        <dbReference type="ARBA" id="ARBA00006484"/>
    </source>
</evidence>
<proteinExistence type="inferred from homology"/>
<protein>
    <recommendedName>
        <fullName evidence="6">Aflatoxin biosynthesis ketoreductase nor-1 protein</fullName>
    </recommendedName>
</protein>
<keyword evidence="5" id="KW-1185">Reference proteome</keyword>
<gene>
    <name evidence="4" type="ORF">GTA08_BOTSDO07576</name>
</gene>
<dbReference type="Gene3D" id="3.40.50.720">
    <property type="entry name" value="NAD(P)-binding Rossmann-like Domain"/>
    <property type="match status" value="1"/>
</dbReference>
<keyword evidence="2" id="KW-0521">NADP</keyword>
<accession>A0A8H4INW4</accession>
<name>A0A8H4INW4_9PEZI</name>
<comment type="caution">
    <text evidence="4">The sequence shown here is derived from an EMBL/GenBank/DDBJ whole genome shotgun (WGS) entry which is preliminary data.</text>
</comment>
<dbReference type="AlphaFoldDB" id="A0A8H4INW4"/>
<dbReference type="PANTHER" id="PTHR43544:SF7">
    <property type="entry name" value="NADB-LER2"/>
    <property type="match status" value="1"/>
</dbReference>
<keyword evidence="3" id="KW-0560">Oxidoreductase</keyword>
<evidence type="ECO:0008006" key="6">
    <source>
        <dbReference type="Google" id="ProtNLM"/>
    </source>
</evidence>
<dbReference type="EMBL" id="WWBZ02000051">
    <property type="protein sequence ID" value="KAF4304620.1"/>
    <property type="molecule type" value="Genomic_DNA"/>
</dbReference>
<organism evidence="4 5">
    <name type="scientific">Botryosphaeria dothidea</name>
    <dbReference type="NCBI Taxonomy" id="55169"/>
    <lineage>
        <taxon>Eukaryota</taxon>
        <taxon>Fungi</taxon>
        <taxon>Dikarya</taxon>
        <taxon>Ascomycota</taxon>
        <taxon>Pezizomycotina</taxon>
        <taxon>Dothideomycetes</taxon>
        <taxon>Dothideomycetes incertae sedis</taxon>
        <taxon>Botryosphaeriales</taxon>
        <taxon>Botryosphaeriaceae</taxon>
        <taxon>Botryosphaeria</taxon>
    </lineage>
</organism>
<sequence>MPSGVTTCLITGANRGIGRGLVATYLARPNHTVIAAVRDPANANSQSLRDLPAAEGTRLVTVRMDAASAESIAAALTALAAAPNSVQRLDIVVANAGIGEPTGPLLSTPTSKIQEFVDVNAYGPLELFRAALPLLASEGDAGTPKFCVVSSNLASFALMDAGSRCGPYGASKALANFFVKWLAQEYGDIAIWAVHPGPVETDMGKNAIEYYAHRGNIYPLKWNSVEESAASIQKVIDNATQKDTSGHYLNYDGNDLPW</sequence>
<dbReference type="InterPro" id="IPR051468">
    <property type="entry name" value="Fungal_SecMetab_SDRs"/>
</dbReference>
<dbReference type="InterPro" id="IPR002347">
    <property type="entry name" value="SDR_fam"/>
</dbReference>
<evidence type="ECO:0000313" key="5">
    <source>
        <dbReference type="Proteomes" id="UP000572817"/>
    </source>
</evidence>
<reference evidence="4" key="1">
    <citation type="submission" date="2020-04" db="EMBL/GenBank/DDBJ databases">
        <title>Genome Assembly and Annotation of Botryosphaeria dothidea sdau 11-99, a Latent Pathogen of Apple Fruit Ring Rot in China.</title>
        <authorList>
            <person name="Yu C."/>
            <person name="Diao Y."/>
            <person name="Lu Q."/>
            <person name="Zhao J."/>
            <person name="Cui S."/>
            <person name="Peng C."/>
            <person name="He B."/>
            <person name="Liu H."/>
        </authorList>
    </citation>
    <scope>NUCLEOTIDE SEQUENCE [LARGE SCALE GENOMIC DNA]</scope>
    <source>
        <strain evidence="4">Sdau11-99</strain>
    </source>
</reference>
<evidence type="ECO:0000256" key="2">
    <source>
        <dbReference type="ARBA" id="ARBA00022857"/>
    </source>
</evidence>
<evidence type="ECO:0000256" key="3">
    <source>
        <dbReference type="ARBA" id="ARBA00023002"/>
    </source>
</evidence>
<dbReference type="SUPFAM" id="SSF51735">
    <property type="entry name" value="NAD(P)-binding Rossmann-fold domains"/>
    <property type="match status" value="1"/>
</dbReference>
<dbReference type="GO" id="GO:0016491">
    <property type="term" value="F:oxidoreductase activity"/>
    <property type="evidence" value="ECO:0007669"/>
    <property type="project" value="UniProtKB-KW"/>
</dbReference>
<evidence type="ECO:0000313" key="4">
    <source>
        <dbReference type="EMBL" id="KAF4304620.1"/>
    </source>
</evidence>
<dbReference type="Pfam" id="PF00106">
    <property type="entry name" value="adh_short"/>
    <property type="match status" value="1"/>
</dbReference>
<dbReference type="InterPro" id="IPR036291">
    <property type="entry name" value="NAD(P)-bd_dom_sf"/>
</dbReference>
<dbReference type="GO" id="GO:0005737">
    <property type="term" value="C:cytoplasm"/>
    <property type="evidence" value="ECO:0007669"/>
    <property type="project" value="TreeGrafter"/>
</dbReference>
<comment type="similarity">
    <text evidence="1">Belongs to the short-chain dehydrogenases/reductases (SDR) family.</text>
</comment>
<dbReference type="PANTHER" id="PTHR43544">
    <property type="entry name" value="SHORT-CHAIN DEHYDROGENASE/REDUCTASE"/>
    <property type="match status" value="1"/>
</dbReference>
<dbReference type="PRINTS" id="PR00081">
    <property type="entry name" value="GDHRDH"/>
</dbReference>
<dbReference type="Proteomes" id="UP000572817">
    <property type="component" value="Unassembled WGS sequence"/>
</dbReference>
<dbReference type="OrthoDB" id="9876299at2759"/>